<reference evidence="4" key="1">
    <citation type="journal article" date="2013" name="Nature">
        <title>Pan genome of the phytoplankton Emiliania underpins its global distribution.</title>
        <authorList>
            <person name="Read B.A."/>
            <person name="Kegel J."/>
            <person name="Klute M.J."/>
            <person name="Kuo A."/>
            <person name="Lefebvre S.C."/>
            <person name="Maumus F."/>
            <person name="Mayer C."/>
            <person name="Miller J."/>
            <person name="Monier A."/>
            <person name="Salamov A."/>
            <person name="Young J."/>
            <person name="Aguilar M."/>
            <person name="Claverie J.M."/>
            <person name="Frickenhaus S."/>
            <person name="Gonzalez K."/>
            <person name="Herman E.K."/>
            <person name="Lin Y.C."/>
            <person name="Napier J."/>
            <person name="Ogata H."/>
            <person name="Sarno A.F."/>
            <person name="Shmutz J."/>
            <person name="Schroeder D."/>
            <person name="de Vargas C."/>
            <person name="Verret F."/>
            <person name="von Dassow P."/>
            <person name="Valentin K."/>
            <person name="Van de Peer Y."/>
            <person name="Wheeler G."/>
            <person name="Dacks J.B."/>
            <person name="Delwiche C.F."/>
            <person name="Dyhrman S.T."/>
            <person name="Glockner G."/>
            <person name="John U."/>
            <person name="Richards T."/>
            <person name="Worden A.Z."/>
            <person name="Zhang X."/>
            <person name="Grigoriev I.V."/>
            <person name="Allen A.E."/>
            <person name="Bidle K."/>
            <person name="Borodovsky M."/>
            <person name="Bowler C."/>
            <person name="Brownlee C."/>
            <person name="Cock J.M."/>
            <person name="Elias M."/>
            <person name="Gladyshev V.N."/>
            <person name="Groth M."/>
            <person name="Guda C."/>
            <person name="Hadaegh A."/>
            <person name="Iglesias-Rodriguez M.D."/>
            <person name="Jenkins J."/>
            <person name="Jones B.M."/>
            <person name="Lawson T."/>
            <person name="Leese F."/>
            <person name="Lindquist E."/>
            <person name="Lobanov A."/>
            <person name="Lomsadze A."/>
            <person name="Malik S.B."/>
            <person name="Marsh M.E."/>
            <person name="Mackinder L."/>
            <person name="Mock T."/>
            <person name="Mueller-Roeber B."/>
            <person name="Pagarete A."/>
            <person name="Parker M."/>
            <person name="Probert I."/>
            <person name="Quesneville H."/>
            <person name="Raines C."/>
            <person name="Rensing S.A."/>
            <person name="Riano-Pachon D.M."/>
            <person name="Richier S."/>
            <person name="Rokitta S."/>
            <person name="Shiraiwa Y."/>
            <person name="Soanes D.M."/>
            <person name="van der Giezen M."/>
            <person name="Wahlund T.M."/>
            <person name="Williams B."/>
            <person name="Wilson W."/>
            <person name="Wolfe G."/>
            <person name="Wurch L.L."/>
        </authorList>
    </citation>
    <scope>NUCLEOTIDE SEQUENCE</scope>
</reference>
<feature type="transmembrane region" description="Helical" evidence="2">
    <location>
        <begin position="359"/>
        <end position="385"/>
    </location>
</feature>
<keyword evidence="4" id="KW-1185">Reference proteome</keyword>
<organism evidence="3 4">
    <name type="scientific">Emiliania huxleyi (strain CCMP1516)</name>
    <dbReference type="NCBI Taxonomy" id="280463"/>
    <lineage>
        <taxon>Eukaryota</taxon>
        <taxon>Haptista</taxon>
        <taxon>Haptophyta</taxon>
        <taxon>Prymnesiophyceae</taxon>
        <taxon>Isochrysidales</taxon>
        <taxon>Noelaerhabdaceae</taxon>
        <taxon>Emiliania</taxon>
    </lineage>
</organism>
<evidence type="ECO:0000256" key="1">
    <source>
        <dbReference type="SAM" id="MobiDB-lite"/>
    </source>
</evidence>
<evidence type="ECO:0000313" key="4">
    <source>
        <dbReference type="Proteomes" id="UP000013827"/>
    </source>
</evidence>
<dbReference type="KEGG" id="ehx:EMIHUDRAFT_465577"/>
<accession>A0A0D3IAT0</accession>
<dbReference type="HOGENOM" id="CLU_748932_0_0_1"/>
<dbReference type="Proteomes" id="UP000013827">
    <property type="component" value="Unassembled WGS sequence"/>
</dbReference>
<reference evidence="3" key="2">
    <citation type="submission" date="2024-10" db="UniProtKB">
        <authorList>
            <consortium name="EnsemblProtists"/>
        </authorList>
    </citation>
    <scope>IDENTIFICATION</scope>
</reference>
<keyword evidence="2" id="KW-0812">Transmembrane</keyword>
<sequence length="439" mass="45962">MPISIGRVLRIGPFASRGAGTKHAIGMENVVAAGERGASPSSTDTAAASTTTPSGRTTGTEGSVACMNRSYPAGYGQRYTEAAHVDLELVESPVPPRFWWEMSFQACPPPAAAQPAAAEVAFRETSGSLPKEGRPEAARGEGSTCPLNFTFHVPENATSALWYSVRHRESGRLLSFDLHTHEHLVTAFIFSGRPESVGLNSGGWRLSQPWLPLAVPPASLPGSIAEFGEKVAAASPTACTYQPTVEVVSGARFVRRGYPRCNGTAGSSFAVAEGEYTTVLGFFDTRPSASLPKRVEYFQHLSLMGLWTLDSGMPPPLDARLGADQPVWDEPRGELRDWDVFRGFVAGGLGVTSEHAPAVTLACAAAIAAGAAFFYLVAVACRLAASPARGRARRARRQYVAVAGAAPVAPPAAPAAAAATAVLMLPLPAAPVCSAAYEG</sequence>
<dbReference type="GeneID" id="17254555"/>
<dbReference type="RefSeq" id="XP_005760794.1">
    <property type="nucleotide sequence ID" value="XM_005760737.1"/>
</dbReference>
<name>A0A0D3IAT0_EMIH1</name>
<proteinExistence type="predicted"/>
<evidence type="ECO:0000256" key="2">
    <source>
        <dbReference type="SAM" id="Phobius"/>
    </source>
</evidence>
<dbReference type="PaxDb" id="2903-EOD08365"/>
<keyword evidence="2" id="KW-0472">Membrane</keyword>
<feature type="compositionally biased region" description="Low complexity" evidence="1">
    <location>
        <begin position="37"/>
        <end position="63"/>
    </location>
</feature>
<keyword evidence="2" id="KW-1133">Transmembrane helix</keyword>
<dbReference type="AlphaFoldDB" id="A0A0D3IAT0"/>
<dbReference type="EnsemblProtists" id="EOD08365">
    <property type="protein sequence ID" value="EOD08365"/>
    <property type="gene ID" value="EMIHUDRAFT_465577"/>
</dbReference>
<evidence type="ECO:0000313" key="3">
    <source>
        <dbReference type="EnsemblProtists" id="EOD08365"/>
    </source>
</evidence>
<feature type="region of interest" description="Disordered" evidence="1">
    <location>
        <begin position="35"/>
        <end position="63"/>
    </location>
</feature>
<protein>
    <submittedName>
        <fullName evidence="3">Uncharacterized protein</fullName>
    </submittedName>
</protein>